<organism evidence="1 2">
    <name type="scientific">Pseudomonas mohnii</name>
    <dbReference type="NCBI Taxonomy" id="395600"/>
    <lineage>
        <taxon>Bacteria</taxon>
        <taxon>Pseudomonadati</taxon>
        <taxon>Pseudomonadota</taxon>
        <taxon>Gammaproteobacteria</taxon>
        <taxon>Pseudomonadales</taxon>
        <taxon>Pseudomonadaceae</taxon>
        <taxon>Pseudomonas</taxon>
    </lineage>
</organism>
<dbReference type="EMBL" id="FNRV01000001">
    <property type="protein sequence ID" value="SEC56690.1"/>
    <property type="molecule type" value="Genomic_DNA"/>
</dbReference>
<reference evidence="1 2" key="1">
    <citation type="submission" date="2016-10" db="EMBL/GenBank/DDBJ databases">
        <authorList>
            <person name="Varghese N."/>
            <person name="Submissions S."/>
        </authorList>
    </citation>
    <scope>NUCLEOTIDE SEQUENCE [LARGE SCALE GENOMIC DNA]</scope>
    <source>
        <strain evidence="1 2">DSM 18327</strain>
    </source>
</reference>
<protein>
    <submittedName>
        <fullName evidence="1">Uncharacterized protein</fullName>
    </submittedName>
</protein>
<gene>
    <name evidence="1" type="ORF">SAMN05216205_2659</name>
</gene>
<accession>A0ABY0XYQ9</accession>
<dbReference type="Proteomes" id="UP000199665">
    <property type="component" value="Unassembled WGS sequence"/>
</dbReference>
<proteinExistence type="predicted"/>
<evidence type="ECO:0000313" key="1">
    <source>
        <dbReference type="EMBL" id="SEC56690.1"/>
    </source>
</evidence>
<sequence>MDVNDYAGCLEERVIVDHHRERARYYIRAGDEVQEPDEPITVFKTREDSRRQEDQGFAPV</sequence>
<evidence type="ECO:0000313" key="2">
    <source>
        <dbReference type="Proteomes" id="UP000199665"/>
    </source>
</evidence>
<keyword evidence="2" id="KW-1185">Reference proteome</keyword>
<comment type="caution">
    <text evidence="1">The sequence shown here is derived from an EMBL/GenBank/DDBJ whole genome shotgun (WGS) entry which is preliminary data.</text>
</comment>
<name>A0ABY0XYQ9_9PSED</name>